<dbReference type="EMBL" id="JAFEVO010000001">
    <property type="protein sequence ID" value="MBS3180817.1"/>
    <property type="molecule type" value="Genomic_DNA"/>
</dbReference>
<dbReference type="CDD" id="cd06588">
    <property type="entry name" value="PhnB_like"/>
    <property type="match status" value="1"/>
</dbReference>
<dbReference type="Proteomes" id="UP000811492">
    <property type="component" value="Unassembled WGS sequence"/>
</dbReference>
<dbReference type="Gene3D" id="3.10.180.10">
    <property type="entry name" value="2,3-Dihydroxybiphenyl 1,2-Dioxygenase, domain 1"/>
    <property type="match status" value="1"/>
</dbReference>
<dbReference type="InterPro" id="IPR029068">
    <property type="entry name" value="Glyas_Bleomycin-R_OHBP_Dase"/>
</dbReference>
<gene>
    <name evidence="2" type="ORF">JSQ98_01125</name>
</gene>
<evidence type="ECO:0000259" key="1">
    <source>
        <dbReference type="Pfam" id="PF00903"/>
    </source>
</evidence>
<dbReference type="SUPFAM" id="SSF54593">
    <property type="entry name" value="Glyoxalase/Bleomycin resistance protein/Dihydroxybiphenyl dioxygenase"/>
    <property type="match status" value="1"/>
</dbReference>
<keyword evidence="3" id="KW-1185">Reference proteome</keyword>
<accession>A0ABS5M0U8</accession>
<dbReference type="RefSeq" id="WP_211647988.1">
    <property type="nucleotide sequence ID" value="NZ_JAFEVO010000001.1"/>
</dbReference>
<dbReference type="PANTHER" id="PTHR33990">
    <property type="entry name" value="PROTEIN YJDN-RELATED"/>
    <property type="match status" value="1"/>
</dbReference>
<evidence type="ECO:0000313" key="3">
    <source>
        <dbReference type="Proteomes" id="UP000811492"/>
    </source>
</evidence>
<sequence length="132" mass="14024">MTGITPYLLFPGNAGEALEFYRSVFGGALEIRTFADFGRVDGPDDAVAHGTLVGPVAIYGADAGADEDAVHIGGMFFSLLGAAAPSTLHRWFEALADSGRILFPLERRAWGASDGQLVDQYGVRWLIGYEGA</sequence>
<dbReference type="PANTHER" id="PTHR33990:SF1">
    <property type="entry name" value="PROTEIN YJDN"/>
    <property type="match status" value="1"/>
</dbReference>
<dbReference type="Pfam" id="PF00903">
    <property type="entry name" value="Glyoxalase"/>
    <property type="match status" value="1"/>
</dbReference>
<dbReference type="InterPro" id="IPR028973">
    <property type="entry name" value="PhnB-like"/>
</dbReference>
<reference evidence="2 3" key="1">
    <citation type="submission" date="2021-02" db="EMBL/GenBank/DDBJ databases">
        <title>Draft genome and description of Leucobacter sp nov strain Marseille-Q4368.</title>
        <authorList>
            <person name="Boxberger M."/>
            <person name="La Scola B."/>
        </authorList>
    </citation>
    <scope>NUCLEOTIDE SEQUENCE [LARGE SCALE GENOMIC DNA]</scope>
    <source>
        <strain evidence="2 3">Marseille-Q4368</strain>
    </source>
</reference>
<comment type="caution">
    <text evidence="2">The sequence shown here is derived from an EMBL/GenBank/DDBJ whole genome shotgun (WGS) entry which is preliminary data.</text>
</comment>
<organism evidence="2 3">
    <name type="scientific">Leucobacter manosquensis</name>
    <dbReference type="NCBI Taxonomy" id="2810611"/>
    <lineage>
        <taxon>Bacteria</taxon>
        <taxon>Bacillati</taxon>
        <taxon>Actinomycetota</taxon>
        <taxon>Actinomycetes</taxon>
        <taxon>Micrococcales</taxon>
        <taxon>Microbacteriaceae</taxon>
        <taxon>Leucobacter</taxon>
    </lineage>
</organism>
<evidence type="ECO:0000313" key="2">
    <source>
        <dbReference type="EMBL" id="MBS3180817.1"/>
    </source>
</evidence>
<feature type="domain" description="Glyoxalase/fosfomycin resistance/dioxygenase" evidence="1">
    <location>
        <begin position="4"/>
        <end position="125"/>
    </location>
</feature>
<proteinExistence type="predicted"/>
<protein>
    <submittedName>
        <fullName evidence="2">VOC family protein</fullName>
    </submittedName>
</protein>
<name>A0ABS5M0U8_9MICO</name>
<dbReference type="InterPro" id="IPR004360">
    <property type="entry name" value="Glyas_Fos-R_dOase_dom"/>
</dbReference>